<name>A0A7R9FTP6_9CRUS</name>
<dbReference type="EMBL" id="LR912210">
    <property type="protein sequence ID" value="CAD7254785.1"/>
    <property type="molecule type" value="Genomic_DNA"/>
</dbReference>
<evidence type="ECO:0000313" key="2">
    <source>
        <dbReference type="Proteomes" id="UP000677054"/>
    </source>
</evidence>
<dbReference type="Proteomes" id="UP000677054">
    <property type="component" value="Unassembled WGS sequence"/>
</dbReference>
<keyword evidence="2" id="KW-1185">Reference proteome</keyword>
<protein>
    <submittedName>
        <fullName evidence="1">Uncharacterized protein</fullName>
    </submittedName>
</protein>
<dbReference type="OrthoDB" id="6722344at2759"/>
<evidence type="ECO:0000313" key="1">
    <source>
        <dbReference type="EMBL" id="CAD7254785.1"/>
    </source>
</evidence>
<dbReference type="AlphaFoldDB" id="A0A7R9FTP6"/>
<dbReference type="EMBL" id="CAJPEV010012692">
    <property type="protein sequence ID" value="CAG0906556.1"/>
    <property type="molecule type" value="Genomic_DNA"/>
</dbReference>
<sequence>MMHEQEHVEEDLVSHQQNLTDLEFLRMENDMLRRENNRLVKLRNPPLTYDTIQGNEKLVTHYTGLTPSTFATLCKFVFSMKFTYEDGWDVQCLSSEDQLLLSLMKLRNDFAFIDI</sequence>
<reference evidence="1" key="1">
    <citation type="submission" date="2020-11" db="EMBL/GenBank/DDBJ databases">
        <authorList>
            <person name="Tran Van P."/>
        </authorList>
    </citation>
    <scope>NUCLEOTIDE SEQUENCE</scope>
</reference>
<accession>A0A7R9FTP6</accession>
<gene>
    <name evidence="1" type="ORF">DSTB1V02_LOCUS14531</name>
</gene>
<organism evidence="1">
    <name type="scientific">Darwinula stevensoni</name>
    <dbReference type="NCBI Taxonomy" id="69355"/>
    <lineage>
        <taxon>Eukaryota</taxon>
        <taxon>Metazoa</taxon>
        <taxon>Ecdysozoa</taxon>
        <taxon>Arthropoda</taxon>
        <taxon>Crustacea</taxon>
        <taxon>Oligostraca</taxon>
        <taxon>Ostracoda</taxon>
        <taxon>Podocopa</taxon>
        <taxon>Podocopida</taxon>
        <taxon>Darwinulocopina</taxon>
        <taxon>Darwinuloidea</taxon>
        <taxon>Darwinulidae</taxon>
        <taxon>Darwinula</taxon>
    </lineage>
</organism>
<proteinExistence type="predicted"/>